<dbReference type="PANTHER" id="PTHR30221:SF1">
    <property type="entry name" value="SMALL-CONDUCTANCE MECHANOSENSITIVE CHANNEL"/>
    <property type="match status" value="1"/>
</dbReference>
<dbReference type="SUPFAM" id="SSF82861">
    <property type="entry name" value="Mechanosensitive channel protein MscS (YggB), transmembrane region"/>
    <property type="match status" value="1"/>
</dbReference>
<feature type="domain" description="Mechanosensitive ion channel MscS" evidence="8">
    <location>
        <begin position="112"/>
        <end position="178"/>
    </location>
</feature>
<keyword evidence="4 7" id="KW-0812">Transmembrane</keyword>
<dbReference type="InterPro" id="IPR023408">
    <property type="entry name" value="MscS_beta-dom_sf"/>
</dbReference>
<dbReference type="RefSeq" id="WP_167939740.1">
    <property type="nucleotide sequence ID" value="NZ_JAATJA010000001.1"/>
</dbReference>
<accession>A0A846QE20</accession>
<keyword evidence="12" id="KW-1185">Reference proteome</keyword>
<feature type="transmembrane region" description="Helical" evidence="7">
    <location>
        <begin position="63"/>
        <end position="86"/>
    </location>
</feature>
<dbReference type="GO" id="GO:0008381">
    <property type="term" value="F:mechanosensitive monoatomic ion channel activity"/>
    <property type="evidence" value="ECO:0007669"/>
    <property type="project" value="InterPro"/>
</dbReference>
<dbReference type="Pfam" id="PF00924">
    <property type="entry name" value="MS_channel_2nd"/>
    <property type="match status" value="1"/>
</dbReference>
<feature type="domain" description="Mechanosensitive ion channel MscS C-terminal" evidence="9">
    <location>
        <begin position="185"/>
        <end position="267"/>
    </location>
</feature>
<dbReference type="InterPro" id="IPR011014">
    <property type="entry name" value="MscS_channel_TM-2"/>
</dbReference>
<dbReference type="SUPFAM" id="SSF50182">
    <property type="entry name" value="Sm-like ribonucleoproteins"/>
    <property type="match status" value="1"/>
</dbReference>
<dbReference type="EMBL" id="JAATJA010000001">
    <property type="protein sequence ID" value="NJB66618.1"/>
    <property type="molecule type" value="Genomic_DNA"/>
</dbReference>
<protein>
    <submittedName>
        <fullName evidence="11">Small conductance mechanosensitive channel</fullName>
    </submittedName>
</protein>
<feature type="transmembrane region" description="Helical" evidence="7">
    <location>
        <begin position="92"/>
        <end position="110"/>
    </location>
</feature>
<dbReference type="InterPro" id="IPR049278">
    <property type="entry name" value="MS_channel_C"/>
</dbReference>
<dbReference type="InterPro" id="IPR045275">
    <property type="entry name" value="MscS_archaea/bacteria_type"/>
</dbReference>
<organism evidence="11 12">
    <name type="scientific">Desulfobaculum xiamenense</name>
    <dbReference type="NCBI Taxonomy" id="995050"/>
    <lineage>
        <taxon>Bacteria</taxon>
        <taxon>Pseudomonadati</taxon>
        <taxon>Thermodesulfobacteriota</taxon>
        <taxon>Desulfovibrionia</taxon>
        <taxon>Desulfovibrionales</taxon>
        <taxon>Desulfovibrionaceae</taxon>
        <taxon>Desulfobaculum</taxon>
    </lineage>
</organism>
<dbReference type="InterPro" id="IPR006685">
    <property type="entry name" value="MscS_channel_2nd"/>
</dbReference>
<dbReference type="Pfam" id="PF21088">
    <property type="entry name" value="MS_channel_1st"/>
    <property type="match status" value="1"/>
</dbReference>
<gene>
    <name evidence="11" type="ORF">GGQ74_000258</name>
</gene>
<dbReference type="GO" id="GO:0005886">
    <property type="term" value="C:plasma membrane"/>
    <property type="evidence" value="ECO:0007669"/>
    <property type="project" value="UniProtKB-SubCell"/>
</dbReference>
<reference evidence="11 12" key="1">
    <citation type="submission" date="2020-03" db="EMBL/GenBank/DDBJ databases">
        <title>Genomic Encyclopedia of Type Strains, Phase IV (KMG-IV): sequencing the most valuable type-strain genomes for metagenomic binning, comparative biology and taxonomic classification.</title>
        <authorList>
            <person name="Goeker M."/>
        </authorList>
    </citation>
    <scope>NUCLEOTIDE SEQUENCE [LARGE SCALE GENOMIC DNA]</scope>
    <source>
        <strain evidence="11 12">DSM 24233</strain>
    </source>
</reference>
<evidence type="ECO:0000256" key="5">
    <source>
        <dbReference type="ARBA" id="ARBA00022989"/>
    </source>
</evidence>
<keyword evidence="5 7" id="KW-1133">Transmembrane helix</keyword>
<evidence type="ECO:0000313" key="12">
    <source>
        <dbReference type="Proteomes" id="UP000580856"/>
    </source>
</evidence>
<keyword evidence="6 7" id="KW-0472">Membrane</keyword>
<feature type="domain" description="Mechanosensitive ion channel transmembrane helices 2/3" evidence="10">
    <location>
        <begin position="71"/>
        <end position="111"/>
    </location>
</feature>
<evidence type="ECO:0000256" key="6">
    <source>
        <dbReference type="ARBA" id="ARBA00023136"/>
    </source>
</evidence>
<dbReference type="Gene3D" id="1.10.287.1260">
    <property type="match status" value="1"/>
</dbReference>
<evidence type="ECO:0000256" key="3">
    <source>
        <dbReference type="ARBA" id="ARBA00022475"/>
    </source>
</evidence>
<dbReference type="Pfam" id="PF21082">
    <property type="entry name" value="MS_channel_3rd"/>
    <property type="match status" value="1"/>
</dbReference>
<evidence type="ECO:0000256" key="7">
    <source>
        <dbReference type="SAM" id="Phobius"/>
    </source>
</evidence>
<evidence type="ECO:0000259" key="9">
    <source>
        <dbReference type="Pfam" id="PF21082"/>
    </source>
</evidence>
<dbReference type="InterPro" id="IPR011066">
    <property type="entry name" value="MscS_channel_C_sf"/>
</dbReference>
<evidence type="ECO:0000256" key="1">
    <source>
        <dbReference type="ARBA" id="ARBA00004651"/>
    </source>
</evidence>
<evidence type="ECO:0000313" key="11">
    <source>
        <dbReference type="EMBL" id="NJB66618.1"/>
    </source>
</evidence>
<dbReference type="PANTHER" id="PTHR30221">
    <property type="entry name" value="SMALL-CONDUCTANCE MECHANOSENSITIVE CHANNEL"/>
    <property type="match status" value="1"/>
</dbReference>
<dbReference type="Gene3D" id="3.30.70.100">
    <property type="match status" value="1"/>
</dbReference>
<dbReference type="PROSITE" id="PS01246">
    <property type="entry name" value="UPF0003"/>
    <property type="match status" value="1"/>
</dbReference>
<comment type="subcellular location">
    <subcellularLocation>
        <location evidence="1">Cell membrane</location>
        <topology evidence="1">Multi-pass membrane protein</topology>
    </subcellularLocation>
</comment>
<proteinExistence type="inferred from homology"/>
<dbReference type="InterPro" id="IPR049142">
    <property type="entry name" value="MS_channel_1st"/>
</dbReference>
<evidence type="ECO:0000256" key="2">
    <source>
        <dbReference type="ARBA" id="ARBA00008017"/>
    </source>
</evidence>
<dbReference type="InterPro" id="IPR010920">
    <property type="entry name" value="LSM_dom_sf"/>
</dbReference>
<dbReference type="InterPro" id="IPR006686">
    <property type="entry name" value="MscS_channel_CS"/>
</dbReference>
<comment type="similarity">
    <text evidence="2">Belongs to the MscS (TC 1.A.23) family.</text>
</comment>
<evidence type="ECO:0000259" key="10">
    <source>
        <dbReference type="Pfam" id="PF21088"/>
    </source>
</evidence>
<dbReference type="AlphaFoldDB" id="A0A846QE20"/>
<comment type="caution">
    <text evidence="11">The sequence shown here is derived from an EMBL/GenBank/DDBJ whole genome shotgun (WGS) entry which is preliminary data.</text>
</comment>
<sequence length="282" mass="30566">MNPEDIASAQAVVQWTEFSVNWLMANGLRIPFALLIFYAGRWIARILSRFAGRVLLRQSSDELLASFVKAIIYYTMLAAVAIAALSHLGVNVTSLIAVFGAAGLAVGLALKDSLSNFAAGVMLVIFRPFKVGDYVLGAGVAGTVERLSIFNTELRTPDNQKVIVPNSMLTGGVITNVTANSTRRVDLVFGIGYGDDIDKAREVILRILGEESRLLADPAPVVAVNELGESSVNIVVRPWVKSTDYWDVYWALTERIKKAFDAEGISIPFPQRDVHIVAGAQG</sequence>
<evidence type="ECO:0000259" key="8">
    <source>
        <dbReference type="Pfam" id="PF00924"/>
    </source>
</evidence>
<dbReference type="SUPFAM" id="SSF82689">
    <property type="entry name" value="Mechanosensitive channel protein MscS (YggB), C-terminal domain"/>
    <property type="match status" value="1"/>
</dbReference>
<evidence type="ECO:0000256" key="4">
    <source>
        <dbReference type="ARBA" id="ARBA00022692"/>
    </source>
</evidence>
<dbReference type="Proteomes" id="UP000580856">
    <property type="component" value="Unassembled WGS sequence"/>
</dbReference>
<dbReference type="Gene3D" id="2.30.30.60">
    <property type="match status" value="1"/>
</dbReference>
<keyword evidence="3" id="KW-1003">Cell membrane</keyword>
<name>A0A846QE20_9BACT</name>
<feature type="transmembrane region" description="Helical" evidence="7">
    <location>
        <begin position="20"/>
        <end position="43"/>
    </location>
</feature>